<feature type="domain" description="Mvd1 C-terminal" evidence="8">
    <location>
        <begin position="180"/>
        <end position="303"/>
    </location>
</feature>
<keyword evidence="6" id="KW-0443">Lipid metabolism</keyword>
<dbReference type="AlphaFoldDB" id="A0A1M5WWD1"/>
<dbReference type="InterPro" id="IPR053859">
    <property type="entry name" value="MVD-like_N"/>
</dbReference>
<accession>A0A1M5WWD1</accession>
<organism evidence="10 11">
    <name type="scientific">Virgibacillus chiguensis</name>
    <dbReference type="NCBI Taxonomy" id="411959"/>
    <lineage>
        <taxon>Bacteria</taxon>
        <taxon>Bacillati</taxon>
        <taxon>Bacillota</taxon>
        <taxon>Bacilli</taxon>
        <taxon>Bacillales</taxon>
        <taxon>Bacillaceae</taxon>
        <taxon>Virgibacillus</taxon>
    </lineage>
</organism>
<dbReference type="GO" id="GO:0019287">
    <property type="term" value="P:isopentenyl diphosphate biosynthetic process, mevalonate pathway"/>
    <property type="evidence" value="ECO:0007669"/>
    <property type="project" value="InterPro"/>
</dbReference>
<dbReference type="Pfam" id="PF18376">
    <property type="entry name" value="MDD_C"/>
    <property type="match status" value="1"/>
</dbReference>
<evidence type="ECO:0000256" key="2">
    <source>
        <dbReference type="ARBA" id="ARBA00012296"/>
    </source>
</evidence>
<protein>
    <recommendedName>
        <fullName evidence="2">diphosphomevalonate decarboxylase</fullName>
        <ecNumber evidence="2">4.1.1.33</ecNumber>
    </recommendedName>
</protein>
<evidence type="ECO:0000259" key="9">
    <source>
        <dbReference type="Pfam" id="PF22700"/>
    </source>
</evidence>
<evidence type="ECO:0000256" key="4">
    <source>
        <dbReference type="ARBA" id="ARBA00022741"/>
    </source>
</evidence>
<dbReference type="Gene3D" id="3.30.230.10">
    <property type="match status" value="1"/>
</dbReference>
<dbReference type="SUPFAM" id="SSF55060">
    <property type="entry name" value="GHMP Kinase, C-terminal domain"/>
    <property type="match status" value="1"/>
</dbReference>
<dbReference type="InterPro" id="IPR020568">
    <property type="entry name" value="Ribosomal_Su5_D2-typ_SF"/>
</dbReference>
<dbReference type="SUPFAM" id="SSF54211">
    <property type="entry name" value="Ribosomal protein S5 domain 2-like"/>
    <property type="match status" value="1"/>
</dbReference>
<keyword evidence="7" id="KW-0456">Lyase</keyword>
<evidence type="ECO:0000256" key="6">
    <source>
        <dbReference type="ARBA" id="ARBA00023098"/>
    </source>
</evidence>
<dbReference type="OrthoDB" id="5498344at2"/>
<dbReference type="GO" id="GO:0005829">
    <property type="term" value="C:cytosol"/>
    <property type="evidence" value="ECO:0007669"/>
    <property type="project" value="InterPro"/>
</dbReference>
<dbReference type="Proteomes" id="UP000184079">
    <property type="component" value="Unassembled WGS sequence"/>
</dbReference>
<evidence type="ECO:0000256" key="3">
    <source>
        <dbReference type="ARBA" id="ARBA00022516"/>
    </source>
</evidence>
<dbReference type="PANTHER" id="PTHR10977">
    <property type="entry name" value="DIPHOSPHOMEVALONATE DECARBOXYLASE"/>
    <property type="match status" value="1"/>
</dbReference>
<dbReference type="RefSeq" id="WP_073012409.1">
    <property type="nucleotide sequence ID" value="NZ_FQXD01000019.1"/>
</dbReference>
<dbReference type="InterPro" id="IPR005935">
    <property type="entry name" value="Mev_decarb"/>
</dbReference>
<sequence>MKATAKAHTNIALIKYWGKRNEAIILPTNNSLSLTLDGYYTTTTVEFDESLSQDQFMLDEQIASGEQYSRVTAFLDIIRQMAGKQLFANVTSVNEVPTAAGFASSASGFAALAAAGSKAIGLHLSEKELSRLTRRGSGSACRSIYGGFAEWEMGMREDGEDSYAIPIAPANYWDIRVAAVVLSATKKSVSSRAGMRRTVETSPFFQGWLDSISYDLAEIKQGIKARDFQKVGEIAEANCMKMHATTLGAKPPFTYWHDTTLVVMQKVWEMRSQGIPVYFTIDAGPNVKVLYLPEHEAYIEQTLRELQGVTDIRLSKSGQGITYI</sequence>
<name>A0A1M5WWD1_9BACI</name>
<evidence type="ECO:0000313" key="11">
    <source>
        <dbReference type="Proteomes" id="UP000184079"/>
    </source>
</evidence>
<evidence type="ECO:0000256" key="1">
    <source>
        <dbReference type="ARBA" id="ARBA00008831"/>
    </source>
</evidence>
<evidence type="ECO:0000256" key="7">
    <source>
        <dbReference type="ARBA" id="ARBA00023239"/>
    </source>
</evidence>
<dbReference type="NCBIfam" id="TIGR01240">
    <property type="entry name" value="mevDPdecarb"/>
    <property type="match status" value="1"/>
</dbReference>
<reference evidence="11" key="1">
    <citation type="submission" date="2016-11" db="EMBL/GenBank/DDBJ databases">
        <authorList>
            <person name="Varghese N."/>
            <person name="Submissions S."/>
        </authorList>
    </citation>
    <scope>NUCLEOTIDE SEQUENCE [LARGE SCALE GENOMIC DNA]</scope>
    <source>
        <strain evidence="11">CGMCC 1.6496</strain>
    </source>
</reference>
<proteinExistence type="inferred from homology"/>
<evidence type="ECO:0000313" key="10">
    <source>
        <dbReference type="EMBL" id="SHH91618.1"/>
    </source>
</evidence>
<dbReference type="PIRSF" id="PIRSF015950">
    <property type="entry name" value="Mev_P_decrbx"/>
    <property type="match status" value="1"/>
</dbReference>
<dbReference type="Pfam" id="PF22700">
    <property type="entry name" value="MVD-like_N"/>
    <property type="match status" value="1"/>
</dbReference>
<dbReference type="EMBL" id="FQXD01000019">
    <property type="protein sequence ID" value="SHH91618.1"/>
    <property type="molecule type" value="Genomic_DNA"/>
</dbReference>
<dbReference type="InterPro" id="IPR041431">
    <property type="entry name" value="Mvd1_C"/>
</dbReference>
<dbReference type="PANTHER" id="PTHR10977:SF3">
    <property type="entry name" value="DIPHOSPHOMEVALONATE DECARBOXYLASE"/>
    <property type="match status" value="1"/>
</dbReference>
<comment type="similarity">
    <text evidence="1">Belongs to the diphosphomevalonate decarboxylase family.</text>
</comment>
<dbReference type="GO" id="GO:0005524">
    <property type="term" value="F:ATP binding"/>
    <property type="evidence" value="ECO:0007669"/>
    <property type="project" value="UniProtKB-KW"/>
</dbReference>
<keyword evidence="5" id="KW-0067">ATP-binding</keyword>
<dbReference type="InterPro" id="IPR029765">
    <property type="entry name" value="Mev_diP_decarb"/>
</dbReference>
<evidence type="ECO:0000259" key="8">
    <source>
        <dbReference type="Pfam" id="PF18376"/>
    </source>
</evidence>
<feature type="domain" description="Diphosphomevalonate decarboxylase-like N-terminal" evidence="9">
    <location>
        <begin position="7"/>
        <end position="164"/>
    </location>
</feature>
<dbReference type="FunFam" id="3.30.230.10:FF:000072">
    <property type="entry name" value="Diphosphomevalonate decarboxylase"/>
    <property type="match status" value="1"/>
</dbReference>
<dbReference type="Gene3D" id="3.30.70.890">
    <property type="entry name" value="GHMP kinase, C-terminal domain"/>
    <property type="match status" value="1"/>
</dbReference>
<dbReference type="EC" id="4.1.1.33" evidence="2"/>
<dbReference type="GO" id="GO:0004163">
    <property type="term" value="F:diphosphomevalonate decarboxylase activity"/>
    <property type="evidence" value="ECO:0007669"/>
    <property type="project" value="UniProtKB-EC"/>
</dbReference>
<dbReference type="InterPro" id="IPR036554">
    <property type="entry name" value="GHMP_kinase_C_sf"/>
</dbReference>
<dbReference type="InterPro" id="IPR014721">
    <property type="entry name" value="Ribsml_uS5_D2-typ_fold_subgr"/>
</dbReference>
<evidence type="ECO:0000256" key="5">
    <source>
        <dbReference type="ARBA" id="ARBA00022840"/>
    </source>
</evidence>
<keyword evidence="3" id="KW-0444">Lipid biosynthesis</keyword>
<keyword evidence="4" id="KW-0547">Nucleotide-binding</keyword>
<keyword evidence="11" id="KW-1185">Reference proteome</keyword>
<gene>
    <name evidence="10" type="ORF">SAMN05421807_11934</name>
</gene>